<evidence type="ECO:0000313" key="2">
    <source>
        <dbReference type="Proteomes" id="UP001164539"/>
    </source>
</evidence>
<dbReference type="EMBL" id="CM051407">
    <property type="protein sequence ID" value="KAJ4701448.1"/>
    <property type="molecule type" value="Genomic_DNA"/>
</dbReference>
<accession>A0ACC1WQX9</accession>
<dbReference type="Proteomes" id="UP001164539">
    <property type="component" value="Chromosome 14"/>
</dbReference>
<comment type="caution">
    <text evidence="1">The sequence shown here is derived from an EMBL/GenBank/DDBJ whole genome shotgun (WGS) entry which is preliminary data.</text>
</comment>
<reference evidence="1 2" key="1">
    <citation type="journal article" date="2023" name="Science">
        <title>Complex scaffold remodeling in plant triterpene biosynthesis.</title>
        <authorList>
            <person name="De La Pena R."/>
            <person name="Hodgson H."/>
            <person name="Liu J.C."/>
            <person name="Stephenson M.J."/>
            <person name="Martin A.C."/>
            <person name="Owen C."/>
            <person name="Harkess A."/>
            <person name="Leebens-Mack J."/>
            <person name="Jimenez L.E."/>
            <person name="Osbourn A."/>
            <person name="Sattely E.S."/>
        </authorList>
    </citation>
    <scope>NUCLEOTIDE SEQUENCE [LARGE SCALE GENOMIC DNA]</scope>
    <source>
        <strain evidence="2">cv. JPN11</strain>
        <tissue evidence="1">Leaf</tissue>
    </source>
</reference>
<proteinExistence type="predicted"/>
<sequence length="261" mass="29604">MKSMGSNHVPGGRSHDSERDGKQVVVKRLEGEVVPGDCIWVKLCSKLWWPAQVVNENTVSESNKPCSRAAGTVLVRLYGSYEYLYADPIKFQSEFQIVLKENNGSHREIFEKSLEQVCSRKRSKFTGKCRSTRPSAVEEVKYNYSKQGSRHKKHKPNSPGAEQESKSHKQDEVQEKMKAYNTSNGKRRMSEISMHSEDIRRGTPKPNEKHNLSSPSSATSLFKESHELSTRRLRVMQSLALIAPSGSPFSKKGHIYENLHN</sequence>
<keyword evidence="2" id="KW-1185">Reference proteome</keyword>
<organism evidence="1 2">
    <name type="scientific">Melia azedarach</name>
    <name type="common">Chinaberry tree</name>
    <dbReference type="NCBI Taxonomy" id="155640"/>
    <lineage>
        <taxon>Eukaryota</taxon>
        <taxon>Viridiplantae</taxon>
        <taxon>Streptophyta</taxon>
        <taxon>Embryophyta</taxon>
        <taxon>Tracheophyta</taxon>
        <taxon>Spermatophyta</taxon>
        <taxon>Magnoliopsida</taxon>
        <taxon>eudicotyledons</taxon>
        <taxon>Gunneridae</taxon>
        <taxon>Pentapetalae</taxon>
        <taxon>rosids</taxon>
        <taxon>malvids</taxon>
        <taxon>Sapindales</taxon>
        <taxon>Meliaceae</taxon>
        <taxon>Melia</taxon>
    </lineage>
</organism>
<gene>
    <name evidence="1" type="ORF">OWV82_024693</name>
</gene>
<protein>
    <submittedName>
        <fullName evidence="1">PWWP domain containing protein</fullName>
    </submittedName>
</protein>
<evidence type="ECO:0000313" key="1">
    <source>
        <dbReference type="EMBL" id="KAJ4701448.1"/>
    </source>
</evidence>
<name>A0ACC1WQX9_MELAZ</name>